<keyword evidence="2" id="KW-0732">Signal</keyword>
<sequence length="296" mass="33117">MKRNKLALSCLLMVTGFFGACTDMAEDDFQNNKYPVELMAEKADMTFTRAIGEKTSWNGGEEISLYDGVTQKLYEVSASKEMTAKNNDPLYWYTTTEEETLFAWYPASETLLTGWTVPEDQTTEEAYNQADFLYAYEKMKFRSDRKLTFRHGTVKLIINVKGDDDTVSEKDLEGAVFTVRTVTKATVSEGKISPAEGVETSVMHPFVSEVRKDYVASYQMLTVPQDMSGKLFFQVELKDGRKFAHTPGNGEGILESGHQYTYNVGVGKPGLVVEVEKNSASWDGDDESVEGTDDAE</sequence>
<dbReference type="Proteomes" id="UP000095517">
    <property type="component" value="Unassembled WGS sequence"/>
</dbReference>
<evidence type="ECO:0000313" key="3">
    <source>
        <dbReference type="EMBL" id="CUN73538.1"/>
    </source>
</evidence>
<evidence type="ECO:0000256" key="1">
    <source>
        <dbReference type="SAM" id="MobiDB-lite"/>
    </source>
</evidence>
<evidence type="ECO:0000256" key="2">
    <source>
        <dbReference type="SAM" id="SignalP"/>
    </source>
</evidence>
<feature type="compositionally biased region" description="Acidic residues" evidence="1">
    <location>
        <begin position="283"/>
        <end position="296"/>
    </location>
</feature>
<evidence type="ECO:0008006" key="5">
    <source>
        <dbReference type="Google" id="ProtNLM"/>
    </source>
</evidence>
<dbReference type="InterPro" id="IPR025049">
    <property type="entry name" value="Mfa-like_1"/>
</dbReference>
<evidence type="ECO:0000313" key="4">
    <source>
        <dbReference type="Proteomes" id="UP000095517"/>
    </source>
</evidence>
<dbReference type="STRING" id="338188.ERS852397_00759"/>
<dbReference type="EMBL" id="CYZH01000003">
    <property type="protein sequence ID" value="CUN73538.1"/>
    <property type="molecule type" value="Genomic_DNA"/>
</dbReference>
<dbReference type="AlphaFoldDB" id="A0A173ZEB0"/>
<feature type="signal peptide" evidence="2">
    <location>
        <begin position="1"/>
        <end position="25"/>
    </location>
</feature>
<dbReference type="CDD" id="cd13120">
    <property type="entry name" value="BF2867_like_N"/>
    <property type="match status" value="1"/>
</dbReference>
<dbReference type="CDD" id="cd13121">
    <property type="entry name" value="BF2867_like_C"/>
    <property type="match status" value="1"/>
</dbReference>
<proteinExistence type="predicted"/>
<reference evidence="3 4" key="1">
    <citation type="submission" date="2015-09" db="EMBL/GenBank/DDBJ databases">
        <authorList>
            <consortium name="Pathogen Informatics"/>
        </authorList>
    </citation>
    <scope>NUCLEOTIDE SEQUENCE [LARGE SCALE GENOMIC DNA]</scope>
    <source>
        <strain evidence="3 4">2789STDY5608840</strain>
    </source>
</reference>
<name>A0A173ZEB0_9BACE</name>
<feature type="chain" id="PRO_5008016810" description="Fimbrillin family protein" evidence="2">
    <location>
        <begin position="26"/>
        <end position="296"/>
    </location>
</feature>
<organism evidence="3 4">
    <name type="scientific">Bacteroides finegoldii</name>
    <dbReference type="NCBI Taxonomy" id="338188"/>
    <lineage>
        <taxon>Bacteria</taxon>
        <taxon>Pseudomonadati</taxon>
        <taxon>Bacteroidota</taxon>
        <taxon>Bacteroidia</taxon>
        <taxon>Bacteroidales</taxon>
        <taxon>Bacteroidaceae</taxon>
        <taxon>Bacteroides</taxon>
    </lineage>
</organism>
<dbReference type="Gene3D" id="2.60.40.2620">
    <property type="entry name" value="Fimbrillin-like"/>
    <property type="match status" value="1"/>
</dbReference>
<accession>A0A173ZEB0</accession>
<dbReference type="Gene3D" id="2.60.40.2630">
    <property type="match status" value="1"/>
</dbReference>
<dbReference type="PROSITE" id="PS51257">
    <property type="entry name" value="PROKAR_LIPOPROTEIN"/>
    <property type="match status" value="1"/>
</dbReference>
<dbReference type="Pfam" id="PF13149">
    <property type="entry name" value="Mfa_like_1"/>
    <property type="match status" value="1"/>
</dbReference>
<protein>
    <recommendedName>
        <fullName evidence="5">Fimbrillin family protein</fullName>
    </recommendedName>
</protein>
<dbReference type="RefSeq" id="WP_055278519.1">
    <property type="nucleotide sequence ID" value="NZ_CABIXA010000003.1"/>
</dbReference>
<dbReference type="InterPro" id="IPR042278">
    <property type="entry name" value="Mfa-like_1_N"/>
</dbReference>
<feature type="region of interest" description="Disordered" evidence="1">
    <location>
        <begin position="277"/>
        <end position="296"/>
    </location>
</feature>
<gene>
    <name evidence="3" type="ORF">ERS852397_00759</name>
</gene>